<feature type="region of interest" description="Disordered" evidence="1">
    <location>
        <begin position="45"/>
        <end position="67"/>
    </location>
</feature>
<protein>
    <submittedName>
        <fullName evidence="2">Uncharacterized protein</fullName>
    </submittedName>
</protein>
<dbReference type="EMBL" id="GIFC01006288">
    <property type="protein sequence ID" value="MXU88371.1"/>
    <property type="molecule type" value="Transcribed_RNA"/>
</dbReference>
<evidence type="ECO:0000313" key="2">
    <source>
        <dbReference type="EMBL" id="MXU88371.1"/>
    </source>
</evidence>
<sequence>MENGNLVVLLALVTKGDGGIPRCLLVVLQNEVDGHLARILAGRAGGRGTFGKRGQPPRSESTPDVRHPCATRRSFEVHAALGAECTAAKRLLVGVQLGTDG</sequence>
<organism evidence="2">
    <name type="scientific">Ixodes ricinus</name>
    <name type="common">Common tick</name>
    <name type="synonym">Acarus ricinus</name>
    <dbReference type="NCBI Taxonomy" id="34613"/>
    <lineage>
        <taxon>Eukaryota</taxon>
        <taxon>Metazoa</taxon>
        <taxon>Ecdysozoa</taxon>
        <taxon>Arthropoda</taxon>
        <taxon>Chelicerata</taxon>
        <taxon>Arachnida</taxon>
        <taxon>Acari</taxon>
        <taxon>Parasitiformes</taxon>
        <taxon>Ixodida</taxon>
        <taxon>Ixodoidea</taxon>
        <taxon>Ixodidae</taxon>
        <taxon>Ixodinae</taxon>
        <taxon>Ixodes</taxon>
    </lineage>
</organism>
<name>A0A6B0UCG1_IXORI</name>
<evidence type="ECO:0000256" key="1">
    <source>
        <dbReference type="SAM" id="MobiDB-lite"/>
    </source>
</evidence>
<proteinExistence type="predicted"/>
<accession>A0A6B0UCG1</accession>
<dbReference type="AlphaFoldDB" id="A0A6B0UCG1"/>
<reference evidence="2" key="1">
    <citation type="submission" date="2019-12" db="EMBL/GenBank/DDBJ databases">
        <title>An insight into the sialome of adult female Ixodes ricinus ticks feeding for 6 days.</title>
        <authorList>
            <person name="Perner J."/>
            <person name="Ribeiro J.M.C."/>
        </authorList>
    </citation>
    <scope>NUCLEOTIDE SEQUENCE</scope>
    <source>
        <strain evidence="2">Semi-engorged</strain>
        <tissue evidence="2">Salivary glands</tissue>
    </source>
</reference>